<dbReference type="SUPFAM" id="SSF55961">
    <property type="entry name" value="Bet v1-like"/>
    <property type="match status" value="1"/>
</dbReference>
<evidence type="ECO:0000256" key="2">
    <source>
        <dbReference type="ARBA" id="ARBA00022553"/>
    </source>
</evidence>
<dbReference type="AlphaFoldDB" id="A0A8J5ZVH1"/>
<dbReference type="Pfam" id="PF00620">
    <property type="entry name" value="RhoGAP"/>
    <property type="match status" value="1"/>
</dbReference>
<dbReference type="Pfam" id="PF01852">
    <property type="entry name" value="START"/>
    <property type="match status" value="1"/>
</dbReference>
<reference evidence="6" key="1">
    <citation type="journal article" date="2021" name="Evol. Appl.">
        <title>The genome of the Pyrenean desman and the effects of bottlenecks and inbreeding on the genomic landscape of an endangered species.</title>
        <authorList>
            <person name="Escoda L."/>
            <person name="Castresana J."/>
        </authorList>
    </citation>
    <scope>NUCLEOTIDE SEQUENCE</scope>
    <source>
        <strain evidence="6">IBE-C5619</strain>
    </source>
</reference>
<evidence type="ECO:0000256" key="3">
    <source>
        <dbReference type="SAM" id="MobiDB-lite"/>
    </source>
</evidence>
<feature type="region of interest" description="Disordered" evidence="3">
    <location>
        <begin position="421"/>
        <end position="493"/>
    </location>
</feature>
<keyword evidence="1" id="KW-0343">GTPase activation</keyword>
<evidence type="ECO:0000259" key="5">
    <source>
        <dbReference type="PROSITE" id="PS50848"/>
    </source>
</evidence>
<organism evidence="6 7">
    <name type="scientific">Galemys pyrenaicus</name>
    <name type="common">Iberian desman</name>
    <name type="synonym">Pyrenean desman</name>
    <dbReference type="NCBI Taxonomy" id="202257"/>
    <lineage>
        <taxon>Eukaryota</taxon>
        <taxon>Metazoa</taxon>
        <taxon>Chordata</taxon>
        <taxon>Craniata</taxon>
        <taxon>Vertebrata</taxon>
        <taxon>Euteleostomi</taxon>
        <taxon>Mammalia</taxon>
        <taxon>Eutheria</taxon>
        <taxon>Laurasiatheria</taxon>
        <taxon>Eulipotyphla</taxon>
        <taxon>Talpidae</taxon>
        <taxon>Galemys</taxon>
    </lineage>
</organism>
<proteinExistence type="predicted"/>
<name>A0A8J5ZVH1_GALPY</name>
<dbReference type="GO" id="GO:0008289">
    <property type="term" value="F:lipid binding"/>
    <property type="evidence" value="ECO:0007669"/>
    <property type="project" value="InterPro"/>
</dbReference>
<evidence type="ECO:0000259" key="4">
    <source>
        <dbReference type="PROSITE" id="PS50238"/>
    </source>
</evidence>
<dbReference type="SMART" id="SM00234">
    <property type="entry name" value="START"/>
    <property type="match status" value="1"/>
</dbReference>
<feature type="region of interest" description="Disordered" evidence="3">
    <location>
        <begin position="121"/>
        <end position="152"/>
    </location>
</feature>
<feature type="region of interest" description="Disordered" evidence="3">
    <location>
        <begin position="1"/>
        <end position="29"/>
    </location>
</feature>
<evidence type="ECO:0000313" key="6">
    <source>
        <dbReference type="EMBL" id="KAG8508186.1"/>
    </source>
</evidence>
<accession>A0A8J5ZVH1</accession>
<gene>
    <name evidence="6" type="ORF">J0S82_019514</name>
</gene>
<feature type="domain" description="START" evidence="5">
    <location>
        <begin position="830"/>
        <end position="1000"/>
    </location>
</feature>
<comment type="caution">
    <text evidence="6">The sequence shown here is derived from an EMBL/GenBank/DDBJ whole genome shotgun (WGS) entry which is preliminary data.</text>
</comment>
<dbReference type="SUPFAM" id="SSF48350">
    <property type="entry name" value="GTPase activation domain, GAP"/>
    <property type="match status" value="1"/>
</dbReference>
<dbReference type="SMART" id="SM00324">
    <property type="entry name" value="RhoGAP"/>
    <property type="match status" value="1"/>
</dbReference>
<feature type="compositionally biased region" description="Basic residues" evidence="3">
    <location>
        <begin position="142"/>
        <end position="152"/>
    </location>
</feature>
<dbReference type="GO" id="GO:0005096">
    <property type="term" value="F:GTPase activator activity"/>
    <property type="evidence" value="ECO:0007669"/>
    <property type="project" value="UniProtKB-KW"/>
</dbReference>
<evidence type="ECO:0000256" key="1">
    <source>
        <dbReference type="ARBA" id="ARBA00022468"/>
    </source>
</evidence>
<dbReference type="PANTHER" id="PTHR12659">
    <property type="entry name" value="RHO-TYPE GTPASE ACTIVATING PROTEIN"/>
    <property type="match status" value="1"/>
</dbReference>
<evidence type="ECO:0000313" key="7">
    <source>
        <dbReference type="Proteomes" id="UP000700334"/>
    </source>
</evidence>
<dbReference type="Gene3D" id="3.30.530.20">
    <property type="match status" value="1"/>
</dbReference>
<dbReference type="InterPro" id="IPR008936">
    <property type="entry name" value="Rho_GTPase_activation_prot"/>
</dbReference>
<dbReference type="FunFam" id="1.10.555.10:FF:000007">
    <property type="entry name" value="rho GTPase-activating protein 7 isoform X2"/>
    <property type="match status" value="1"/>
</dbReference>
<dbReference type="PROSITE" id="PS50848">
    <property type="entry name" value="START"/>
    <property type="match status" value="1"/>
</dbReference>
<dbReference type="Gene3D" id="1.10.555.10">
    <property type="entry name" value="Rho GTPase activation protein"/>
    <property type="match status" value="1"/>
</dbReference>
<keyword evidence="7" id="KW-1185">Reference proteome</keyword>
<feature type="compositionally biased region" description="Low complexity" evidence="3">
    <location>
        <begin position="450"/>
        <end position="482"/>
    </location>
</feature>
<dbReference type="GO" id="GO:0030036">
    <property type="term" value="P:actin cytoskeleton organization"/>
    <property type="evidence" value="ECO:0007669"/>
    <property type="project" value="TreeGrafter"/>
</dbReference>
<dbReference type="FunFam" id="3.30.530.20:FF:000009">
    <property type="entry name" value="StAR related lipid transfer domain containing 13"/>
    <property type="match status" value="1"/>
</dbReference>
<dbReference type="OrthoDB" id="10003330at2759"/>
<dbReference type="GO" id="GO:0035023">
    <property type="term" value="P:regulation of Rho protein signal transduction"/>
    <property type="evidence" value="ECO:0007669"/>
    <property type="project" value="TreeGrafter"/>
</dbReference>
<feature type="region of interest" description="Disordered" evidence="3">
    <location>
        <begin position="741"/>
        <end position="766"/>
    </location>
</feature>
<dbReference type="InterPro" id="IPR023393">
    <property type="entry name" value="START-like_dom_sf"/>
</dbReference>
<dbReference type="Proteomes" id="UP000700334">
    <property type="component" value="Unassembled WGS sequence"/>
</dbReference>
<keyword evidence="2" id="KW-0597">Phosphoprotein</keyword>
<protein>
    <submittedName>
        <fullName evidence="6">StAR-related lipid transfer protein 8</fullName>
    </submittedName>
</protein>
<sequence length="1031" mass="114255">MWAGPVAPKARDKDPVDSEECEGNPMGNTLLEIRVQTPNWQNEDSEEEEQCTISNHWTFQQENKCWSHVGSSNLLAPPSPSLPVTSSCESVLTELSVTSLPAIAMSLPAPEPADLPLLGCAPGPNDRPLLSPSRGQKGLQSKAKKHRSRSFLKHLESLRRKEKGSGRSAEPQRKAATLEKIPKTSTYRSHRGFLSAGFYWAKKQTVTSASGSGTETQRAWEAWPATFWHPQLTHRGDCLVHVPRDHKPGTFPRSLSIESLCPDDEHRLADWQPGRRWGYEGRRGSCGSTGSHASTYDNFPELYPVEPVLAGAEADEEEGEGSYAHLDDILQHVWGLQQRVELWSQAMYPELGPGEKEEEEEEEANLTVEIAIAEVEGQAETLSQVEAVADRQSPVLGQADMQPVVPSQTPAEAVLQAQAEAEPLSPAQYDEQEMNSGGEPTSVEEGHSISDIGASSSELDSSGSFINEGEAAGPPAGLQAAAPRERRDSGVGASLTRPCRKLRWHSFQNSHRPSLNSESLEINRQFAGQIHLLHKGSLLRLTAFMEKYTVPHKQGWVWSVPKFMKRNKTPDYRDQHVFGVPPLIHVQRTGQPLPQSIQQAMRYLRSQCLDQVGIFRKSGVKSRIQNLRQMNESSPDHVCYEGQSAYDVADLLKQYFRDLPEPIFTSKLTTTFLQIYQLLPKDQWLAAAQAATLLLPDENREVLQTLLYFLSDIASAEENQMTAGNLAVCLAPSIFHLNVSKKDSPSPRIKSKRSLVGRPGPQDLSENMAATQGLSHMISDCKKLFQVPQDMVLQLCGSYSAAELSPPAPALAELRQAQAAGVSLSLYMEESIQELLRDAAERFKGWMSVPGPQHTELACRKAADGHPLCVWKVSTEVAAPPPVVLHRILRERALWDEDLLRAQVLEALMPGVELYHYVTDSMAPHPCRDFVVLRMWRSDLPRGGCLLVSQSLDPEQPVPESGVRALMLTSQYLMEPCGLGRSRLTHICRADLRGRSPDWYNKVFGHLCAIEVGKIRDSFPILQTAGPETKL</sequence>
<feature type="domain" description="Rho-GAP" evidence="4">
    <location>
        <begin position="581"/>
        <end position="785"/>
    </location>
</feature>
<dbReference type="PANTHER" id="PTHR12659:SF3">
    <property type="entry name" value="STAR-RELATED LIPID TRANSFER PROTEIN 8"/>
    <property type="match status" value="1"/>
</dbReference>
<dbReference type="PROSITE" id="PS50238">
    <property type="entry name" value="RHOGAP"/>
    <property type="match status" value="1"/>
</dbReference>
<dbReference type="GO" id="GO:0007165">
    <property type="term" value="P:signal transduction"/>
    <property type="evidence" value="ECO:0007669"/>
    <property type="project" value="InterPro"/>
</dbReference>
<dbReference type="EMBL" id="JAGFMF010012062">
    <property type="protein sequence ID" value="KAG8508186.1"/>
    <property type="molecule type" value="Genomic_DNA"/>
</dbReference>
<dbReference type="InterPro" id="IPR000198">
    <property type="entry name" value="RhoGAP_dom"/>
</dbReference>
<dbReference type="InterPro" id="IPR002913">
    <property type="entry name" value="START_lipid-bd_dom"/>
</dbReference>